<gene>
    <name evidence="1" type="ORF">GCM10023156_33900</name>
</gene>
<name>A0ABP8MWH9_9BACT</name>
<dbReference type="RefSeq" id="WP_345323907.1">
    <property type="nucleotide sequence ID" value="NZ_BAABGA010000040.1"/>
</dbReference>
<proteinExistence type="predicted"/>
<evidence type="ECO:0000313" key="1">
    <source>
        <dbReference type="EMBL" id="GAA4457313.1"/>
    </source>
</evidence>
<protein>
    <recommendedName>
        <fullName evidence="3">Exostosin family protein</fullName>
    </recommendedName>
</protein>
<dbReference type="EMBL" id="BAABGA010000040">
    <property type="protein sequence ID" value="GAA4457313.1"/>
    <property type="molecule type" value="Genomic_DNA"/>
</dbReference>
<evidence type="ECO:0008006" key="3">
    <source>
        <dbReference type="Google" id="ProtNLM"/>
    </source>
</evidence>
<accession>A0ABP8MWH9</accession>
<keyword evidence="2" id="KW-1185">Reference proteome</keyword>
<comment type="caution">
    <text evidence="1">The sequence shown here is derived from an EMBL/GenBank/DDBJ whole genome shotgun (WGS) entry which is preliminary data.</text>
</comment>
<organism evidence="1 2">
    <name type="scientific">Novipirellula rosea</name>
    <dbReference type="NCBI Taxonomy" id="1031540"/>
    <lineage>
        <taxon>Bacteria</taxon>
        <taxon>Pseudomonadati</taxon>
        <taxon>Planctomycetota</taxon>
        <taxon>Planctomycetia</taxon>
        <taxon>Pirellulales</taxon>
        <taxon>Pirellulaceae</taxon>
        <taxon>Novipirellula</taxon>
    </lineage>
</organism>
<sequence>MQLKNIVRFPVDIRRAKQILASRVASTETLTQRPIALDLYTDQMLFDCGRHFASLAHHSREIGSPFFVRGSRLLLASVARKIHGAEMLAEGHTTWLRPDEPLPSEAVALCDVPISQATRLGMGSLQIEMMIGRDILPQRPVMPYPMHPATLRHSDTASRVALRSEFARDAILFAGSQKSKYGHQKMNQSFGVLSRLHILEVLREFVSENATIPIRLQDSAETPISSSQWLPFLAQHRFFVCCPGAAQPMCHNLIEAMSVGTIPLIEYGDRLRPELSDGENAICFRGADGLRDAIDRIHQLTASQLDEMSRSAAAFYDNHLCGKTFLAAVRDDTLDLTQRQIVMPFHSENFFTLPRLQAA</sequence>
<dbReference type="Proteomes" id="UP001500840">
    <property type="component" value="Unassembled WGS sequence"/>
</dbReference>
<reference evidence="2" key="1">
    <citation type="journal article" date="2019" name="Int. J. Syst. Evol. Microbiol.">
        <title>The Global Catalogue of Microorganisms (GCM) 10K type strain sequencing project: providing services to taxonomists for standard genome sequencing and annotation.</title>
        <authorList>
            <consortium name="The Broad Institute Genomics Platform"/>
            <consortium name="The Broad Institute Genome Sequencing Center for Infectious Disease"/>
            <person name="Wu L."/>
            <person name="Ma J."/>
        </authorList>
    </citation>
    <scope>NUCLEOTIDE SEQUENCE [LARGE SCALE GENOMIC DNA]</scope>
    <source>
        <strain evidence="2">JCM 17759</strain>
    </source>
</reference>
<evidence type="ECO:0000313" key="2">
    <source>
        <dbReference type="Proteomes" id="UP001500840"/>
    </source>
</evidence>